<dbReference type="GO" id="GO:0003729">
    <property type="term" value="F:mRNA binding"/>
    <property type="evidence" value="ECO:0007669"/>
    <property type="project" value="InterPro"/>
</dbReference>
<evidence type="ECO:0000256" key="3">
    <source>
        <dbReference type="ARBA" id="ARBA00022884"/>
    </source>
</evidence>
<sequence length="325" mass="35940">MEMECKTLWMGDIQPQWDEAFIGALFAACSEQPVVKLIRDKVTGYPSGYCFLEFPSQRGAQYVLENFNGQTVPNTLHRFRMNWGAGGRRIETAEDHSVFVGDLAPDVTDDLLMNTFATRFASVRSAKVVTDPITRTTKGFGFVRFGVKEEADQALQTMNGVYCSSRPMRVSVATDRNRNRNEYGGFQQGPVPATEVDAPNTTVFIGGLDASTAEEELRARFAPFGEITSVRIPPGRGCGFVHYVSKESAEMAISQLNGAVVGGVKIRCAWGRSAGARAAAAPTSAGYYQQYPQYNQAGYANYYGYNGYYSQYQQNGYERFRHPGL</sequence>
<evidence type="ECO:0000313" key="10">
    <source>
        <dbReference type="EMBL" id="KAJ0392274.1"/>
    </source>
</evidence>
<dbReference type="Gene3D" id="3.30.70.330">
    <property type="match status" value="3"/>
</dbReference>
<comment type="subunit">
    <text evidence="7">Interacts with the poly(A) tail of mRNA in nucleus.</text>
</comment>
<evidence type="ECO:0000256" key="4">
    <source>
        <dbReference type="ARBA" id="ARBA00023242"/>
    </source>
</evidence>
<dbReference type="Pfam" id="PF00076">
    <property type="entry name" value="RRM_1"/>
    <property type="match status" value="3"/>
</dbReference>
<evidence type="ECO:0000256" key="6">
    <source>
        <dbReference type="ARBA" id="ARBA00061069"/>
    </source>
</evidence>
<reference evidence="10" key="1">
    <citation type="submission" date="2021-12" db="EMBL/GenBank/DDBJ databases">
        <title>Prjna785345.</title>
        <authorList>
            <person name="Rujirawat T."/>
            <person name="Krajaejun T."/>
        </authorList>
    </citation>
    <scope>NUCLEOTIDE SEQUENCE</scope>
    <source>
        <strain evidence="10">Pi057C3</strain>
    </source>
</reference>
<dbReference type="InterPro" id="IPR012677">
    <property type="entry name" value="Nucleotide-bd_a/b_plait_sf"/>
</dbReference>
<dbReference type="InterPro" id="IPR050825">
    <property type="entry name" value="RBM42_RBP45_47-like"/>
</dbReference>
<dbReference type="PROSITE" id="PS50102">
    <property type="entry name" value="RRM"/>
    <property type="match status" value="3"/>
</dbReference>
<keyword evidence="3 8" id="KW-0694">RNA-binding</keyword>
<dbReference type="PANTHER" id="PTHR47640:SF10">
    <property type="entry name" value="TRNA SELENOCYSTEINE 1-ASSOCIATED PROTEIN 1-RELATED"/>
    <property type="match status" value="1"/>
</dbReference>
<dbReference type="SUPFAM" id="SSF54928">
    <property type="entry name" value="RNA-binding domain, RBD"/>
    <property type="match status" value="3"/>
</dbReference>
<gene>
    <name evidence="10" type="ORF">P43SY_011844</name>
</gene>
<dbReference type="Proteomes" id="UP001209570">
    <property type="component" value="Unassembled WGS sequence"/>
</dbReference>
<keyword evidence="2" id="KW-0677">Repeat</keyword>
<dbReference type="CDD" id="cd12345">
    <property type="entry name" value="RRM2_SECp43_like"/>
    <property type="match status" value="1"/>
</dbReference>
<dbReference type="FunFam" id="3.30.70.330:FF:000159">
    <property type="entry name" value="tRNA selenocysteine 1-associated protein 1"/>
    <property type="match status" value="1"/>
</dbReference>
<evidence type="ECO:0000256" key="1">
    <source>
        <dbReference type="ARBA" id="ARBA00004123"/>
    </source>
</evidence>
<keyword evidence="11" id="KW-1185">Reference proteome</keyword>
<feature type="domain" description="RRM" evidence="9">
    <location>
        <begin position="201"/>
        <end position="273"/>
    </location>
</feature>
<feature type="domain" description="RRM" evidence="9">
    <location>
        <begin position="96"/>
        <end position="175"/>
    </location>
</feature>
<dbReference type="SMART" id="SM00360">
    <property type="entry name" value="RRM"/>
    <property type="match status" value="3"/>
</dbReference>
<evidence type="ECO:0000256" key="8">
    <source>
        <dbReference type="PROSITE-ProRule" id="PRU00176"/>
    </source>
</evidence>
<dbReference type="FunFam" id="3.30.70.330:FF:000144">
    <property type="entry name" value="Polyadenylate-binding protein RBP47B"/>
    <property type="match status" value="1"/>
</dbReference>
<comment type="function">
    <text evidence="5">Heterogeneous nuclear ribonucleoprotein (hnRNP)-protein binding the poly(A) tail of mRNA and probably involved in some steps of pre-mRNA maturation.</text>
</comment>
<comment type="caution">
    <text evidence="10">The sequence shown here is derived from an EMBL/GenBank/DDBJ whole genome shotgun (WGS) entry which is preliminary data.</text>
</comment>
<evidence type="ECO:0000313" key="11">
    <source>
        <dbReference type="Proteomes" id="UP001209570"/>
    </source>
</evidence>
<dbReference type="InterPro" id="IPR035979">
    <property type="entry name" value="RBD_domain_sf"/>
</dbReference>
<evidence type="ECO:0000256" key="2">
    <source>
        <dbReference type="ARBA" id="ARBA00022737"/>
    </source>
</evidence>
<dbReference type="EMBL" id="JAKCXM010000675">
    <property type="protein sequence ID" value="KAJ0392274.1"/>
    <property type="molecule type" value="Genomic_DNA"/>
</dbReference>
<organism evidence="10 11">
    <name type="scientific">Pythium insidiosum</name>
    <name type="common">Pythiosis disease agent</name>
    <dbReference type="NCBI Taxonomy" id="114742"/>
    <lineage>
        <taxon>Eukaryota</taxon>
        <taxon>Sar</taxon>
        <taxon>Stramenopiles</taxon>
        <taxon>Oomycota</taxon>
        <taxon>Peronosporomycetes</taxon>
        <taxon>Pythiales</taxon>
        <taxon>Pythiaceae</taxon>
        <taxon>Pythium</taxon>
    </lineage>
</organism>
<protein>
    <recommendedName>
        <fullName evidence="9">RRM domain-containing protein</fullName>
    </recommendedName>
</protein>
<accession>A0AAD5Q5M6</accession>
<name>A0AAD5Q5M6_PYTIN</name>
<evidence type="ECO:0000256" key="7">
    <source>
        <dbReference type="ARBA" id="ARBA00063471"/>
    </source>
</evidence>
<proteinExistence type="inferred from homology"/>
<dbReference type="GO" id="GO:0005634">
    <property type="term" value="C:nucleus"/>
    <property type="evidence" value="ECO:0007669"/>
    <property type="project" value="UniProtKB-SubCell"/>
</dbReference>
<comment type="similarity">
    <text evidence="6">Belongs to the polyadenylate-binding RBP47 family.</text>
</comment>
<comment type="subcellular location">
    <subcellularLocation>
        <location evidence="1">Nucleus</location>
    </subcellularLocation>
</comment>
<dbReference type="PANTHER" id="PTHR47640">
    <property type="entry name" value="TRNA SELENOCYSTEINE 1-ASSOCIATED PROTEIN 1-RELATED-RELATED"/>
    <property type="match status" value="1"/>
</dbReference>
<evidence type="ECO:0000256" key="5">
    <source>
        <dbReference type="ARBA" id="ARBA00057395"/>
    </source>
</evidence>
<dbReference type="GO" id="GO:0005829">
    <property type="term" value="C:cytosol"/>
    <property type="evidence" value="ECO:0007669"/>
    <property type="project" value="TreeGrafter"/>
</dbReference>
<keyword evidence="4" id="KW-0539">Nucleus</keyword>
<feature type="domain" description="RRM" evidence="9">
    <location>
        <begin position="6"/>
        <end position="97"/>
    </location>
</feature>
<dbReference type="AlphaFoldDB" id="A0AAD5Q5M6"/>
<dbReference type="InterPro" id="IPR000504">
    <property type="entry name" value="RRM_dom"/>
</dbReference>
<dbReference type="CDD" id="cd12344">
    <property type="entry name" value="RRM1_SECp43_like"/>
    <property type="match status" value="1"/>
</dbReference>
<evidence type="ECO:0000259" key="9">
    <source>
        <dbReference type="PROSITE" id="PS50102"/>
    </source>
</evidence>